<gene>
    <name evidence="1" type="ORF">AN936_18420</name>
</gene>
<dbReference type="AlphaFoldDB" id="A0A0N9UFM1"/>
<dbReference type="Proteomes" id="UP000058074">
    <property type="component" value="Chromosome"/>
</dbReference>
<dbReference type="PATRIC" id="fig|33050.5.peg.3823"/>
<evidence type="ECO:0000313" key="2">
    <source>
        <dbReference type="Proteomes" id="UP000058074"/>
    </source>
</evidence>
<proteinExistence type="predicted"/>
<name>A0A0N9UFM1_SPHMC</name>
<evidence type="ECO:0000313" key="1">
    <source>
        <dbReference type="EMBL" id="ALH82254.1"/>
    </source>
</evidence>
<dbReference type="KEGG" id="smag:AN936_18420"/>
<accession>A0A0N9UFM1</accession>
<dbReference type="OrthoDB" id="9919037at2"/>
<sequence>MANDFDRVTELRAIRDVLVEQLIRLEVLGEGRTATDLSTAIERLNQLLGEAPSAEEFERLRRNYFLS</sequence>
<dbReference type="RefSeq" id="WP_054589323.1">
    <property type="nucleotide sequence ID" value="NZ_CP012700.1"/>
</dbReference>
<organism evidence="1 2">
    <name type="scientific">Sphingopyxis macrogoltabida</name>
    <name type="common">Sphingomonas macrogoltabidus</name>
    <dbReference type="NCBI Taxonomy" id="33050"/>
    <lineage>
        <taxon>Bacteria</taxon>
        <taxon>Pseudomonadati</taxon>
        <taxon>Pseudomonadota</taxon>
        <taxon>Alphaproteobacteria</taxon>
        <taxon>Sphingomonadales</taxon>
        <taxon>Sphingomonadaceae</taxon>
        <taxon>Sphingopyxis</taxon>
    </lineage>
</organism>
<protein>
    <submittedName>
        <fullName evidence="1">Uncharacterized protein</fullName>
    </submittedName>
</protein>
<reference evidence="1 2" key="1">
    <citation type="journal article" date="2015" name="Genome Announc.">
        <title>Complete Genome Sequence of Polypropylene Glycol- and Polyethylene Glycol-Degrading Sphingopyxis macrogoltabida Strain EY-1.</title>
        <authorList>
            <person name="Ohtsubo Y."/>
            <person name="Nagata Y."/>
            <person name="Numata M."/>
            <person name="Tsuchikane K."/>
            <person name="Hosoyama A."/>
            <person name="Yamazoe A."/>
            <person name="Tsuda M."/>
            <person name="Fujita N."/>
            <person name="Kawai F."/>
        </authorList>
    </citation>
    <scope>NUCLEOTIDE SEQUENCE [LARGE SCALE GENOMIC DNA]</scope>
    <source>
        <strain evidence="1 2">EY-1</strain>
    </source>
</reference>
<dbReference type="EMBL" id="CP012700">
    <property type="protein sequence ID" value="ALH82254.1"/>
    <property type="molecule type" value="Genomic_DNA"/>
</dbReference>